<sequence>MKLKTNIIISAIIVTNAIAKAELRNDHQASGSSSQVLGCERRVLGGSYSEGAVAWQVDVSKVDLPTNGRVVVKAVRANETEDEEDLDFDFPSLSGRFFRGMGRLPFWGGNAGQPAATAAPATPTKGIPLSTNTPLMTVHTVNPLERCSWVFVVSAPGFRLDYEPPANCKRGDAKQSEVNFTASGLPNAAAGNPFGCVNMAASFSSPARKGTAAQRAATDFSALFPPVELGDASAGPSEGPDGLDIGVDDISLPAIEQEVETHVYDALRLWNRRDPAKTEATLPYMERLRHYRAIVRWVLYENEDEDEEGDAGEAARNAPEEQTTHSADESEAPTPASPRRRKQEKEKRRQQKRRRQEITKFRDLFARLPTIQTLREARRVSDRVAEFLDQYPVKKRLLLQKRLPFWGGNASQPAATSAPATPTKGIPLSTNTPLMTVHTVNPLERCSWVFVVSAPGFRLDYEPPANCRRGDAKQSEVNFSGSVLSSVASGSGRREDVSTTVAKWTE</sequence>
<evidence type="ECO:0000256" key="1">
    <source>
        <dbReference type="SAM" id="MobiDB-lite"/>
    </source>
</evidence>
<accession>A0AAD5LP66</accession>
<protein>
    <submittedName>
        <fullName evidence="2">Uncharacterized protein</fullName>
    </submittedName>
</protein>
<feature type="region of interest" description="Disordered" evidence="1">
    <location>
        <begin position="305"/>
        <end position="356"/>
    </location>
</feature>
<organism evidence="2 3">
    <name type="scientific">Pythium insidiosum</name>
    <name type="common">Pythiosis disease agent</name>
    <dbReference type="NCBI Taxonomy" id="114742"/>
    <lineage>
        <taxon>Eukaryota</taxon>
        <taxon>Sar</taxon>
        <taxon>Stramenopiles</taxon>
        <taxon>Oomycota</taxon>
        <taxon>Peronosporomycetes</taxon>
        <taxon>Pythiales</taxon>
        <taxon>Pythiaceae</taxon>
        <taxon>Pythium</taxon>
    </lineage>
</organism>
<keyword evidence="3" id="KW-1185">Reference proteome</keyword>
<feature type="compositionally biased region" description="Basic residues" evidence="1">
    <location>
        <begin position="338"/>
        <end position="355"/>
    </location>
</feature>
<evidence type="ECO:0000313" key="3">
    <source>
        <dbReference type="Proteomes" id="UP001209570"/>
    </source>
</evidence>
<evidence type="ECO:0000313" key="2">
    <source>
        <dbReference type="EMBL" id="KAJ0408267.1"/>
    </source>
</evidence>
<dbReference type="EMBL" id="JAKCXM010000013">
    <property type="protein sequence ID" value="KAJ0408267.1"/>
    <property type="molecule type" value="Genomic_DNA"/>
</dbReference>
<proteinExistence type="predicted"/>
<dbReference type="Proteomes" id="UP001209570">
    <property type="component" value="Unassembled WGS sequence"/>
</dbReference>
<reference evidence="2" key="1">
    <citation type="submission" date="2021-12" db="EMBL/GenBank/DDBJ databases">
        <title>Prjna785345.</title>
        <authorList>
            <person name="Rujirawat T."/>
            <person name="Krajaejun T."/>
        </authorList>
    </citation>
    <scope>NUCLEOTIDE SEQUENCE</scope>
    <source>
        <strain evidence="2">Pi057C3</strain>
    </source>
</reference>
<feature type="compositionally biased region" description="Basic and acidic residues" evidence="1">
    <location>
        <begin position="318"/>
        <end position="328"/>
    </location>
</feature>
<name>A0AAD5LP66_PYTIN</name>
<comment type="caution">
    <text evidence="2">The sequence shown here is derived from an EMBL/GenBank/DDBJ whole genome shotgun (WGS) entry which is preliminary data.</text>
</comment>
<gene>
    <name evidence="2" type="ORF">P43SY_004425</name>
</gene>
<dbReference type="AlphaFoldDB" id="A0AAD5LP66"/>